<gene>
    <name evidence="2" type="ORF">Bpfe_023928</name>
</gene>
<keyword evidence="1" id="KW-0472">Membrane</keyword>
<accession>A0AAD8B292</accession>
<proteinExistence type="predicted"/>
<organism evidence="2 3">
    <name type="scientific">Biomphalaria pfeifferi</name>
    <name type="common">Bloodfluke planorb</name>
    <name type="synonym">Freshwater snail</name>
    <dbReference type="NCBI Taxonomy" id="112525"/>
    <lineage>
        <taxon>Eukaryota</taxon>
        <taxon>Metazoa</taxon>
        <taxon>Spiralia</taxon>
        <taxon>Lophotrochozoa</taxon>
        <taxon>Mollusca</taxon>
        <taxon>Gastropoda</taxon>
        <taxon>Heterobranchia</taxon>
        <taxon>Euthyneura</taxon>
        <taxon>Panpulmonata</taxon>
        <taxon>Hygrophila</taxon>
        <taxon>Lymnaeoidea</taxon>
        <taxon>Planorbidae</taxon>
        <taxon>Biomphalaria</taxon>
    </lineage>
</organism>
<evidence type="ECO:0000313" key="3">
    <source>
        <dbReference type="Proteomes" id="UP001233172"/>
    </source>
</evidence>
<feature type="transmembrane region" description="Helical" evidence="1">
    <location>
        <begin position="110"/>
        <end position="129"/>
    </location>
</feature>
<sequence>MSFSCDDRFAALQLPVDNFAFGVLSLSGKCLHFAFGALSLLENRGVLSLSGNGLRFAFGVLSLSGKCLHFAFGALSLSENRGVLSLSGSYLRFGCFILQTMAQCLTFRQFLNVMAYVVPLLAFLAWVAWKNCIMGRFVTCAFHTHDIILIWNTHTSITDFLSRTPAPVSGRPDQGSQRHIGAVSNRGFNKGVLSGAFSVVHAMLPAAAMTTTRVTPSASSSTASSVGSSSFAIIV</sequence>
<reference evidence="2" key="1">
    <citation type="journal article" date="2023" name="PLoS Negl. Trop. Dis.">
        <title>A genome sequence for Biomphalaria pfeifferi, the major vector snail for the human-infecting parasite Schistosoma mansoni.</title>
        <authorList>
            <person name="Bu L."/>
            <person name="Lu L."/>
            <person name="Laidemitt M.R."/>
            <person name="Zhang S.M."/>
            <person name="Mutuku M."/>
            <person name="Mkoji G."/>
            <person name="Steinauer M."/>
            <person name="Loker E.S."/>
        </authorList>
    </citation>
    <scope>NUCLEOTIDE SEQUENCE</scope>
    <source>
        <strain evidence="2">KasaAsao</strain>
    </source>
</reference>
<keyword evidence="1" id="KW-1133">Transmembrane helix</keyword>
<dbReference type="Proteomes" id="UP001233172">
    <property type="component" value="Unassembled WGS sequence"/>
</dbReference>
<comment type="caution">
    <text evidence="2">The sequence shown here is derived from an EMBL/GenBank/DDBJ whole genome shotgun (WGS) entry which is preliminary data.</text>
</comment>
<dbReference type="AlphaFoldDB" id="A0AAD8B292"/>
<evidence type="ECO:0000313" key="2">
    <source>
        <dbReference type="EMBL" id="KAK0046651.1"/>
    </source>
</evidence>
<dbReference type="EMBL" id="JASAOG010000162">
    <property type="protein sequence ID" value="KAK0046651.1"/>
    <property type="molecule type" value="Genomic_DNA"/>
</dbReference>
<evidence type="ECO:0000256" key="1">
    <source>
        <dbReference type="SAM" id="Phobius"/>
    </source>
</evidence>
<name>A0AAD8B292_BIOPF</name>
<keyword evidence="3" id="KW-1185">Reference proteome</keyword>
<reference evidence="2" key="2">
    <citation type="submission" date="2023-04" db="EMBL/GenBank/DDBJ databases">
        <authorList>
            <person name="Bu L."/>
            <person name="Lu L."/>
            <person name="Laidemitt M.R."/>
            <person name="Zhang S.M."/>
            <person name="Mutuku M."/>
            <person name="Mkoji G."/>
            <person name="Steinauer M."/>
            <person name="Loker E.S."/>
        </authorList>
    </citation>
    <scope>NUCLEOTIDE SEQUENCE</scope>
    <source>
        <strain evidence="2">KasaAsao</strain>
        <tissue evidence="2">Whole Snail</tissue>
    </source>
</reference>
<keyword evidence="1" id="KW-0812">Transmembrane</keyword>
<protein>
    <submittedName>
        <fullName evidence="2">Uncharacterized protein</fullName>
    </submittedName>
</protein>